<dbReference type="PANTHER" id="PTHR46383:SF1">
    <property type="entry name" value="ASPARTATE AMINOTRANSFERASE"/>
    <property type="match status" value="1"/>
</dbReference>
<dbReference type="GO" id="GO:0008483">
    <property type="term" value="F:transaminase activity"/>
    <property type="evidence" value="ECO:0007669"/>
    <property type="project" value="UniProtKB-KW"/>
</dbReference>
<keyword evidence="9" id="KW-1185">Reference proteome</keyword>
<evidence type="ECO:0000256" key="4">
    <source>
        <dbReference type="ARBA" id="ARBA00022679"/>
    </source>
</evidence>
<reference evidence="8 9" key="1">
    <citation type="journal article" date="2009" name="Stand. Genomic Sci.">
        <title>Complete genome sequence of Rhodothermus marinus type strain (R-10).</title>
        <authorList>
            <person name="Nolan M."/>
            <person name="Tindall B.J."/>
            <person name="Pomrenke H."/>
            <person name="Lapidus A."/>
            <person name="Copeland A."/>
            <person name="Glavina Del Rio T."/>
            <person name="Lucas S."/>
            <person name="Chen F."/>
            <person name="Tice H."/>
            <person name="Cheng J.F."/>
            <person name="Saunders E."/>
            <person name="Han C."/>
            <person name="Bruce D."/>
            <person name="Goodwin L."/>
            <person name="Chain P."/>
            <person name="Pitluck S."/>
            <person name="Ovchinikova G."/>
            <person name="Pati A."/>
            <person name="Ivanova N."/>
            <person name="Mavromatis K."/>
            <person name="Chen A."/>
            <person name="Palaniappan K."/>
            <person name="Land M."/>
            <person name="Hauser L."/>
            <person name="Chang Y.J."/>
            <person name="Jeffries C.D."/>
            <person name="Brettin T."/>
            <person name="Goker M."/>
            <person name="Bristow J."/>
            <person name="Eisen J.A."/>
            <person name="Markowitz V."/>
            <person name="Hugenholtz P."/>
            <person name="Kyrpides N.C."/>
            <person name="Klenk H.P."/>
            <person name="Detter J.C."/>
        </authorList>
    </citation>
    <scope>NUCLEOTIDE SEQUENCE [LARGE SCALE GENOMIC DNA]</scope>
    <source>
        <strain evidence="9">ATCC 43812 / DSM 4252 / R-10</strain>
    </source>
</reference>
<dbReference type="InterPro" id="IPR015424">
    <property type="entry name" value="PyrdxlP-dep_Trfase"/>
</dbReference>
<dbReference type="GO" id="GO:0030170">
    <property type="term" value="F:pyridoxal phosphate binding"/>
    <property type="evidence" value="ECO:0007669"/>
    <property type="project" value="InterPro"/>
</dbReference>
<gene>
    <name evidence="8" type="ordered locus">Rmar_0257</name>
</gene>
<dbReference type="Gene3D" id="3.40.640.10">
    <property type="entry name" value="Type I PLP-dependent aspartate aminotransferase-like (Major domain)"/>
    <property type="match status" value="1"/>
</dbReference>
<dbReference type="PROSITE" id="PS00105">
    <property type="entry name" value="AA_TRANSFER_CLASS_1"/>
    <property type="match status" value="1"/>
</dbReference>
<protein>
    <recommendedName>
        <fullName evidence="6">Aminotransferase</fullName>
        <ecNumber evidence="6">2.6.1.-</ecNumber>
    </recommendedName>
</protein>
<dbReference type="SUPFAM" id="SSF53383">
    <property type="entry name" value="PLP-dependent transferases"/>
    <property type="match status" value="1"/>
</dbReference>
<dbReference type="Gene3D" id="3.90.1150.10">
    <property type="entry name" value="Aspartate Aminotransferase, domain 1"/>
    <property type="match status" value="1"/>
</dbReference>
<dbReference type="EMBL" id="CP001807">
    <property type="protein sequence ID" value="ACY47163.1"/>
    <property type="molecule type" value="Genomic_DNA"/>
</dbReference>
<dbReference type="InterPro" id="IPR050596">
    <property type="entry name" value="AspAT/PAT-like"/>
</dbReference>
<evidence type="ECO:0000256" key="3">
    <source>
        <dbReference type="ARBA" id="ARBA00022576"/>
    </source>
</evidence>
<dbReference type="InterPro" id="IPR015421">
    <property type="entry name" value="PyrdxlP-dep_Trfase_major"/>
</dbReference>
<dbReference type="InterPro" id="IPR004839">
    <property type="entry name" value="Aminotransferase_I/II_large"/>
</dbReference>
<dbReference type="eggNOG" id="COG0436">
    <property type="taxonomic scope" value="Bacteria"/>
</dbReference>
<keyword evidence="4 6" id="KW-0808">Transferase</keyword>
<keyword evidence="3 6" id="KW-0032">Aminotransferase</keyword>
<dbReference type="KEGG" id="rmr:Rmar_0257"/>
<keyword evidence="5" id="KW-0663">Pyridoxal phosphate</keyword>
<dbReference type="CDD" id="cd00609">
    <property type="entry name" value="AAT_like"/>
    <property type="match status" value="1"/>
</dbReference>
<dbReference type="Pfam" id="PF00155">
    <property type="entry name" value="Aminotran_1_2"/>
    <property type="match status" value="1"/>
</dbReference>
<dbReference type="RefSeq" id="WP_012842775.1">
    <property type="nucleotide sequence ID" value="NC_013501.1"/>
</dbReference>
<name>D0MDH0_RHOM4</name>
<evidence type="ECO:0000256" key="1">
    <source>
        <dbReference type="ARBA" id="ARBA00001933"/>
    </source>
</evidence>
<dbReference type="FunFam" id="3.40.640.10:FF:000033">
    <property type="entry name" value="Aspartate aminotransferase"/>
    <property type="match status" value="1"/>
</dbReference>
<dbReference type="AlphaFoldDB" id="D0MDH0"/>
<dbReference type="GO" id="GO:0006520">
    <property type="term" value="P:amino acid metabolic process"/>
    <property type="evidence" value="ECO:0007669"/>
    <property type="project" value="InterPro"/>
</dbReference>
<dbReference type="InterPro" id="IPR004838">
    <property type="entry name" value="NHTrfase_class1_PyrdxlP-BS"/>
</dbReference>
<evidence type="ECO:0000256" key="6">
    <source>
        <dbReference type="RuleBase" id="RU000481"/>
    </source>
</evidence>
<dbReference type="STRING" id="518766.Rmar_0257"/>
<evidence type="ECO:0000313" key="8">
    <source>
        <dbReference type="EMBL" id="ACY47163.1"/>
    </source>
</evidence>
<dbReference type="HOGENOM" id="CLU_017584_4_3_10"/>
<organism evidence="8 9">
    <name type="scientific">Rhodothermus marinus (strain ATCC 43812 / DSM 4252 / R-10)</name>
    <name type="common">Rhodothermus obamensis</name>
    <dbReference type="NCBI Taxonomy" id="518766"/>
    <lineage>
        <taxon>Bacteria</taxon>
        <taxon>Pseudomonadati</taxon>
        <taxon>Rhodothermota</taxon>
        <taxon>Rhodothermia</taxon>
        <taxon>Rhodothermales</taxon>
        <taxon>Rhodothermaceae</taxon>
        <taxon>Rhodothermus</taxon>
    </lineage>
</organism>
<evidence type="ECO:0000313" key="9">
    <source>
        <dbReference type="Proteomes" id="UP000002221"/>
    </source>
</evidence>
<dbReference type="EC" id="2.6.1.-" evidence="6"/>
<dbReference type="Proteomes" id="UP000002221">
    <property type="component" value="Chromosome"/>
</dbReference>
<evidence type="ECO:0000256" key="5">
    <source>
        <dbReference type="ARBA" id="ARBA00022898"/>
    </source>
</evidence>
<accession>D0MDH0</accession>
<sequence>MSLQLDTFNPRVMAVQPSATLAMTARAKQLRREGKPVIGLSAGEPDFDTPAPIAEAAIQAIREGFTHYTENAGMLELREAICRKLAEENGLTYEPDQILCTNGAKQAVAMAIEVLCRPEDEVLIPAPYWVSYPEMVRLAGATPVILPTSVETGYRLTPEQLEAAITERTRLLILCSPSNPTGTVYTPEELEALADVLRRHEHVYVLSDEIYEYILFDAKHVSFASLPGMKERTITVNGFSKGFAMTGWRLGYLAAERPIVKAAAKVQSQFTSAPCSISQKAGLAALQMDKGPIREMVAAFRQRRDFVLERLQAIDGITCPKPEGAFYLFPQVSAFYGRRTPDGRTITDSESLCLYLLEQCHVALVPGQAFGDPNGVRISYAASMENLAEAMRRIEAGLAALQ</sequence>
<evidence type="ECO:0000259" key="7">
    <source>
        <dbReference type="Pfam" id="PF00155"/>
    </source>
</evidence>
<dbReference type="InterPro" id="IPR015422">
    <property type="entry name" value="PyrdxlP-dep_Trfase_small"/>
</dbReference>
<comment type="similarity">
    <text evidence="2 6">Belongs to the class-I pyridoxal-phosphate-dependent aminotransferase family.</text>
</comment>
<comment type="cofactor">
    <cofactor evidence="1 6">
        <name>pyridoxal 5'-phosphate</name>
        <dbReference type="ChEBI" id="CHEBI:597326"/>
    </cofactor>
</comment>
<proteinExistence type="inferred from homology"/>
<feature type="domain" description="Aminotransferase class I/classII large" evidence="7">
    <location>
        <begin position="36"/>
        <end position="394"/>
    </location>
</feature>
<dbReference type="OrthoDB" id="9802328at2"/>
<dbReference type="PANTHER" id="PTHR46383">
    <property type="entry name" value="ASPARTATE AMINOTRANSFERASE"/>
    <property type="match status" value="1"/>
</dbReference>
<evidence type="ECO:0000256" key="2">
    <source>
        <dbReference type="ARBA" id="ARBA00007441"/>
    </source>
</evidence>